<dbReference type="GO" id="GO:0006633">
    <property type="term" value="P:fatty acid biosynthetic process"/>
    <property type="evidence" value="ECO:0007669"/>
    <property type="project" value="InterPro"/>
</dbReference>
<proteinExistence type="predicted"/>
<dbReference type="InterPro" id="IPR018201">
    <property type="entry name" value="Ketoacyl_synth_AS"/>
</dbReference>
<dbReference type="SUPFAM" id="SSF55048">
    <property type="entry name" value="Probable ACP-binding domain of malonyl-CoA ACP transacylase"/>
    <property type="match status" value="1"/>
</dbReference>
<evidence type="ECO:0000256" key="3">
    <source>
        <dbReference type="ARBA" id="ARBA00022679"/>
    </source>
</evidence>
<dbReference type="PANTHER" id="PTHR43775">
    <property type="entry name" value="FATTY ACID SYNTHASE"/>
    <property type="match status" value="1"/>
</dbReference>
<dbReference type="InterPro" id="IPR006162">
    <property type="entry name" value="Ppantetheine_attach_site"/>
</dbReference>
<dbReference type="GO" id="GO:0004315">
    <property type="term" value="F:3-oxoacyl-[acyl-carrier-protein] synthase activity"/>
    <property type="evidence" value="ECO:0007669"/>
    <property type="project" value="InterPro"/>
</dbReference>
<dbReference type="Pfam" id="PF00698">
    <property type="entry name" value="Acyl_transf_1"/>
    <property type="match status" value="1"/>
</dbReference>
<feature type="domain" description="Carrier" evidence="5">
    <location>
        <begin position="1237"/>
        <end position="1312"/>
    </location>
</feature>
<dbReference type="InterPro" id="IPR050091">
    <property type="entry name" value="PKS_NRPS_Biosynth_Enz"/>
</dbReference>
<gene>
    <name evidence="7" type="ORF">CLV40_101415</name>
</gene>
<dbReference type="InterPro" id="IPR020841">
    <property type="entry name" value="PKS_Beta-ketoAc_synthase_dom"/>
</dbReference>
<dbReference type="InterPro" id="IPR036291">
    <property type="entry name" value="NAD(P)-bd_dom_sf"/>
</dbReference>
<reference evidence="7 8" key="1">
    <citation type="submission" date="2018-02" db="EMBL/GenBank/DDBJ databases">
        <title>Genomic Encyclopedia of Archaeal and Bacterial Type Strains, Phase II (KMG-II): from individual species to whole genera.</title>
        <authorList>
            <person name="Goeker M."/>
        </authorList>
    </citation>
    <scope>NUCLEOTIDE SEQUENCE [LARGE SCALE GENOMIC DNA]</scope>
    <source>
        <strain evidence="7 8">YU 961-1</strain>
    </source>
</reference>
<dbReference type="PROSITE" id="PS50075">
    <property type="entry name" value="CARRIER"/>
    <property type="match status" value="1"/>
</dbReference>
<dbReference type="InterPro" id="IPR020806">
    <property type="entry name" value="PKS_PP-bd"/>
</dbReference>
<dbReference type="InterPro" id="IPR014030">
    <property type="entry name" value="Ketoacyl_synth_N"/>
</dbReference>
<dbReference type="SMART" id="SM01294">
    <property type="entry name" value="PKS_PP_betabranch"/>
    <property type="match status" value="1"/>
</dbReference>
<dbReference type="OrthoDB" id="9778690at2"/>
<protein>
    <submittedName>
        <fullName evidence="7">Acyl transferase domain-containing protein</fullName>
    </submittedName>
</protein>
<dbReference type="SUPFAM" id="SSF51735">
    <property type="entry name" value="NAD(P)-binding Rossmann-fold domains"/>
    <property type="match status" value="1"/>
</dbReference>
<dbReference type="PROSITE" id="PS52004">
    <property type="entry name" value="KS3_2"/>
    <property type="match status" value="1"/>
</dbReference>
<dbReference type="Pfam" id="PF16197">
    <property type="entry name" value="KAsynt_C_assoc"/>
    <property type="match status" value="1"/>
</dbReference>
<dbReference type="SUPFAM" id="SSF47336">
    <property type="entry name" value="ACP-like"/>
    <property type="match status" value="1"/>
</dbReference>
<dbReference type="SMART" id="SM00825">
    <property type="entry name" value="PKS_KS"/>
    <property type="match status" value="1"/>
</dbReference>
<dbReference type="Gene3D" id="3.40.366.10">
    <property type="entry name" value="Malonyl-Coenzyme A Acyl Carrier Protein, domain 2"/>
    <property type="match status" value="1"/>
</dbReference>
<keyword evidence="4" id="KW-0012">Acyltransferase</keyword>
<dbReference type="CDD" id="cd00833">
    <property type="entry name" value="PKS"/>
    <property type="match status" value="1"/>
</dbReference>
<evidence type="ECO:0000256" key="1">
    <source>
        <dbReference type="ARBA" id="ARBA00022450"/>
    </source>
</evidence>
<keyword evidence="8" id="KW-1185">Reference proteome</keyword>
<dbReference type="PANTHER" id="PTHR43775:SF51">
    <property type="entry name" value="INACTIVE PHENOLPHTHIOCEROL SYNTHESIS POLYKETIDE SYNTHASE TYPE I PKS1-RELATED"/>
    <property type="match status" value="1"/>
</dbReference>
<evidence type="ECO:0000259" key="5">
    <source>
        <dbReference type="PROSITE" id="PS50075"/>
    </source>
</evidence>
<dbReference type="SUPFAM" id="SSF52151">
    <property type="entry name" value="FabD/lysophospholipase-like"/>
    <property type="match status" value="1"/>
</dbReference>
<dbReference type="Gene3D" id="3.40.47.10">
    <property type="match status" value="1"/>
</dbReference>
<dbReference type="PROSITE" id="PS00606">
    <property type="entry name" value="KS3_1"/>
    <property type="match status" value="1"/>
</dbReference>
<evidence type="ECO:0000313" key="8">
    <source>
        <dbReference type="Proteomes" id="UP000239203"/>
    </source>
</evidence>
<sequence length="1313" mass="134241">MDELLAEVRLLRARVAELTEPIAVVGVGCRFAGGVESAEDLWSVVAGGRDAVSGPPTDRGWDTRGLSGGGFLDHALDFDADLFGVSPRAALGMDPQQRVLLEVCWSALEDAGVDPAGADPVGVFMGVAHHDHQSRLRSVPPEAAAHLGLGSATSVLSGRVAHTFGFTGPTMTVDTACSSALVAVHLAAQSLRRGESELALAGGVTVMSTPLTFTEFARLGALSADGRCRAFADGADGFGPSEGAGVFVLERLSRARRHGHRVLALVRGSAVNSDGAAGWLTAPDVDAQTRVIAAALADAGLRPSDVDAVEAHGTGTALGDPVEARALAAAYGRGRTAPLWLGSVKSNVGHAQAAAGAAGLVKVIGALRHGVLPRTLHAEHPVDVDWGPVSLLQTAVPWPDTGRPRRAGVSAFGISGTNAHVILEQAPEQPAPALAPDPAAGLGLVGSTVPLLLSGASAAALRARAELVRESLPGNGIGGVGVALARGPVLGHRAVVLADSTASADAGLAEVGTGGVGVVVGPGDVGRADTGAVLVFGGQGSEWVGMGVDLLGSCAAFAERMAECAAEFGRLVDWDVRAVLTDPDALRRVDVLQPALFSVMLSLAAVWEAAGLRVEAVAGQSQGEVAAACFAGALTLADAARVVVARSSLVAGLDGGAMAWVHAPWDWVHAAAHTIAGANGSVCEPDGCPITGIWLAAVNSPSSVVVSGAPEVFEPLLAHCELHGVRAGRTPIGYASHCPHVAVVEADLLDALRDITPLPPRVPIVSTVTGAEVDHLDGEYWYRNLRAPVRVDRAVAALVARGHTAFVECTPHPILTPALHQNLHGYGVHAVIPSLHRDDGTPAKLLANLALAHVHGIGLDWRALLSGLPDAPARLPGYPFQRSRYWIPAERHTLGALMSPQWTRVAAVPAGGPVVWLEHLAEGDEPAGALVLPVTATEPVAALRAVSELLTRWRTDPAWSAARPVVLTRGASLDDPACAAVWGYARSAQIAHPGRIGLLHLPVDEPAGTVAAVAGTGDQVEVRADGVYEPRLVAATGQCPPPDLSSGTVVVVGGSDPDRTAFAAAMTDLGARDVLVLGDPLPGLAAPVRFADLDLAEALAGPVAAVVYAGGRYDEALVVDDLAGSAPLVLSGSITGLLGGKGAVPAAALDAVARRRAARGLPALSLAWGPDEEGHLGITVLSTEDKRALVAAALRTPGPVLAAIELDPAAVRLWPAVPAPLRHLAAATEPTARVATENLLDLVREHVAAVLGRAGLDAVHAGARLRDLGFDSLTAVELRNRLSLATGVALPPTLVFDHPTPAAVAECLRVELA</sequence>
<dbReference type="InterPro" id="IPR014043">
    <property type="entry name" value="Acyl_transferase_dom"/>
</dbReference>
<dbReference type="InterPro" id="IPR016036">
    <property type="entry name" value="Malonyl_transacylase_ACP-bd"/>
</dbReference>
<dbReference type="Gene3D" id="3.30.70.3290">
    <property type="match status" value="1"/>
</dbReference>
<evidence type="ECO:0000256" key="2">
    <source>
        <dbReference type="ARBA" id="ARBA00022553"/>
    </source>
</evidence>
<dbReference type="Gene3D" id="1.10.1200.10">
    <property type="entry name" value="ACP-like"/>
    <property type="match status" value="1"/>
</dbReference>
<dbReference type="InterPro" id="IPR032821">
    <property type="entry name" value="PKS_assoc"/>
</dbReference>
<dbReference type="InterPro" id="IPR001227">
    <property type="entry name" value="Ac_transferase_dom_sf"/>
</dbReference>
<keyword evidence="3 7" id="KW-0808">Transferase</keyword>
<dbReference type="InterPro" id="IPR009081">
    <property type="entry name" value="PP-bd_ACP"/>
</dbReference>
<name>A0A2S6H1D5_9PSEU</name>
<dbReference type="Pfam" id="PF00550">
    <property type="entry name" value="PP-binding"/>
    <property type="match status" value="1"/>
</dbReference>
<dbReference type="Gene3D" id="3.40.50.720">
    <property type="entry name" value="NAD(P)-binding Rossmann-like Domain"/>
    <property type="match status" value="2"/>
</dbReference>
<organism evidence="7 8">
    <name type="scientific">Actinokineospora auranticolor</name>
    <dbReference type="NCBI Taxonomy" id="155976"/>
    <lineage>
        <taxon>Bacteria</taxon>
        <taxon>Bacillati</taxon>
        <taxon>Actinomycetota</taxon>
        <taxon>Actinomycetes</taxon>
        <taxon>Pseudonocardiales</taxon>
        <taxon>Pseudonocardiaceae</taxon>
        <taxon>Actinokineospora</taxon>
    </lineage>
</organism>
<dbReference type="Pfam" id="PF00109">
    <property type="entry name" value="ketoacyl-synt"/>
    <property type="match status" value="1"/>
</dbReference>
<dbReference type="Proteomes" id="UP000239203">
    <property type="component" value="Unassembled WGS sequence"/>
</dbReference>
<evidence type="ECO:0000256" key="4">
    <source>
        <dbReference type="ARBA" id="ARBA00023315"/>
    </source>
</evidence>
<comment type="caution">
    <text evidence="7">The sequence shown here is derived from an EMBL/GenBank/DDBJ whole genome shotgun (WGS) entry which is preliminary data.</text>
</comment>
<dbReference type="GO" id="GO:0004312">
    <property type="term" value="F:fatty acid synthase activity"/>
    <property type="evidence" value="ECO:0007669"/>
    <property type="project" value="TreeGrafter"/>
</dbReference>
<evidence type="ECO:0000259" key="6">
    <source>
        <dbReference type="PROSITE" id="PS52004"/>
    </source>
</evidence>
<dbReference type="InterPro" id="IPR036736">
    <property type="entry name" value="ACP-like_sf"/>
</dbReference>
<dbReference type="SMART" id="SM00827">
    <property type="entry name" value="PKS_AT"/>
    <property type="match status" value="1"/>
</dbReference>
<evidence type="ECO:0000313" key="7">
    <source>
        <dbReference type="EMBL" id="PPK71226.1"/>
    </source>
</evidence>
<dbReference type="GO" id="GO:0031177">
    <property type="term" value="F:phosphopantetheine binding"/>
    <property type="evidence" value="ECO:0007669"/>
    <property type="project" value="InterPro"/>
</dbReference>
<dbReference type="InterPro" id="IPR014031">
    <property type="entry name" value="Ketoacyl_synth_C"/>
</dbReference>
<dbReference type="SUPFAM" id="SSF53901">
    <property type="entry name" value="Thiolase-like"/>
    <property type="match status" value="1"/>
</dbReference>
<dbReference type="Pfam" id="PF02801">
    <property type="entry name" value="Ketoacyl-synt_C"/>
    <property type="match status" value="1"/>
</dbReference>
<dbReference type="InterPro" id="IPR016035">
    <property type="entry name" value="Acyl_Trfase/lysoPLipase"/>
</dbReference>
<dbReference type="EMBL" id="PTIX01000001">
    <property type="protein sequence ID" value="PPK71226.1"/>
    <property type="molecule type" value="Genomic_DNA"/>
</dbReference>
<feature type="domain" description="Ketosynthase family 3 (KS3)" evidence="6">
    <location>
        <begin position="19"/>
        <end position="425"/>
    </location>
</feature>
<dbReference type="InterPro" id="IPR016039">
    <property type="entry name" value="Thiolase-like"/>
</dbReference>
<dbReference type="SMART" id="SM00823">
    <property type="entry name" value="PKS_PP"/>
    <property type="match status" value="1"/>
</dbReference>
<dbReference type="RefSeq" id="WP_104476264.1">
    <property type="nucleotide sequence ID" value="NZ_CP154825.1"/>
</dbReference>
<dbReference type="PROSITE" id="PS00012">
    <property type="entry name" value="PHOSPHOPANTETHEINE"/>
    <property type="match status" value="1"/>
</dbReference>
<keyword evidence="2" id="KW-0597">Phosphoprotein</keyword>
<keyword evidence="1" id="KW-0596">Phosphopantetheine</keyword>
<accession>A0A2S6H1D5</accession>